<keyword evidence="2" id="KW-1185">Reference proteome</keyword>
<evidence type="ECO:0000313" key="1">
    <source>
        <dbReference type="EMBL" id="QWT30001.1"/>
    </source>
</evidence>
<sequence>MPGPMSRPDGVRETRLDRKVRGLRILNGKIVWSGKTDHNKNK</sequence>
<dbReference type="RefSeq" id="YP_010651958.1">
    <property type="nucleotide sequence ID" value="NC_070784.1"/>
</dbReference>
<name>A0A8F2E728_9CAUD</name>
<gene>
    <name evidence="1" type="primary">121</name>
    <name evidence="1" type="ORF">SEA_TUNATARTARE_121</name>
</gene>
<dbReference type="EMBL" id="MW822145">
    <property type="protein sequence ID" value="QWT30001.1"/>
    <property type="molecule type" value="Genomic_DNA"/>
</dbReference>
<accession>A0A8F2E728</accession>
<dbReference type="KEGG" id="vg:77927689"/>
<evidence type="ECO:0000313" key="2">
    <source>
        <dbReference type="Proteomes" id="UP000683399"/>
    </source>
</evidence>
<protein>
    <submittedName>
        <fullName evidence="1">Uncharacterized protein</fullName>
    </submittedName>
</protein>
<organism evidence="1 2">
    <name type="scientific">Streptomyces phage TunaTartare</name>
    <dbReference type="NCBI Taxonomy" id="2848887"/>
    <lineage>
        <taxon>Viruses</taxon>
        <taxon>Duplodnaviria</taxon>
        <taxon>Heunggongvirae</taxon>
        <taxon>Uroviricota</taxon>
        <taxon>Caudoviricetes</taxon>
        <taxon>Stanwilliamsviridae</taxon>
        <taxon>Loccivirinae</taxon>
        <taxon>Faustvirus</taxon>
        <taxon>Faustvirus tunatartare</taxon>
    </lineage>
</organism>
<dbReference type="Proteomes" id="UP000683399">
    <property type="component" value="Segment"/>
</dbReference>
<proteinExistence type="predicted"/>
<reference evidence="1 2" key="1">
    <citation type="submission" date="2021-03" db="EMBL/GenBank/DDBJ databases">
        <authorList>
            <person name="Alqahtani R."/>
            <person name="Behailu E."/>
            <person name="Cappabianca D.W."/>
            <person name="Csanadi-Schwartz K.M."/>
            <person name="Dalal A.S."/>
            <person name="Fahim M.S."/>
            <person name="Franklin J.M."/>
            <person name="Gluckman M.H."/>
            <person name="Levine C.J."/>
            <person name="Martin N."/>
            <person name="Milza N."/>
            <person name="Najmabadi R."/>
            <person name="Newman A.M."/>
            <person name="Pajunar M."/>
            <person name="Qalawee I."/>
            <person name="Rizvi A."/>
            <person name="Samuel A."/>
            <person name="Smith A."/>
            <person name="Swann F.E."/>
            <person name="Sweeney P."/>
            <person name="Torres N.R."/>
            <person name="Ventrone L."/>
            <person name="Ventura L."/>
            <person name="Wroe M."/>
            <person name="Acquaye N.A."/>
            <person name="Agnes T.J."/>
            <person name="Ahmed A."/>
            <person name="Ahmed S."/>
            <person name="Amodu B.A."/>
            <person name="Arefeayne N.F."/>
            <person name="Asamoah-Frimpong E.A."/>
            <person name="Attaran A."/>
            <person name="Barragan J.M."/>
            <person name="Baumgarten L.N."/>
            <person name="Berhane B."/>
            <person name="Beyene A."/>
            <person name="Bhattarai B."/>
            <person name="Biondokin D.V."/>
            <person name="Boone B.K."/>
            <person name="Burney S.Z."/>
            <person name="Cayanan J.T."/>
            <person name="Cesta G."/>
            <person name="Chang J."/>
            <person name="Chavez J."/>
            <person name="Chorbajian C."/>
            <person name="Christian S."/>
            <person name="Corns J.R."/>
            <person name="Corns N.R."/>
            <person name="Cowan J.T."/>
            <person name="Coyne C."/>
            <person name="Dadzie B."/>
            <person name="Datu D.V."/>
            <person name="Deng B.C."/>
            <person name="Der L."/>
            <person name="Dickerson K."/>
            <person name="Dozier E."/>
            <person name="Egbunine A.O."/>
            <person name="Farooq M."/>
            <person name="Fonge A.E."/>
            <person name="Ghomsi-Nono M.P."/>
            <person name="Giampietro H."/>
            <person name="Gunnison R.P."/>
            <person name="Han S.H."/>
            <person name="Hennigan A.J."/>
            <person name="Hong A.N."/>
            <person name="Ijomor E.C."/>
            <person name="Jalali A."/>
            <person name="Jamil T.Z."/>
            <person name="Jenkins C.R."/>
            <person name="Joseph M.A."/>
            <person name="Jowanowitch O.J."/>
            <person name="Kang D."/>
            <person name="Khan A."/>
            <person name="Khan Z.K."/>
            <person name="Kiewe T."/>
            <person name="Kjerulf A.B."/>
            <person name="Kolosey V."/>
            <person name="Kurup M."/>
            <person name="Lee V.H."/>
            <person name="Llontop-Maldonado V."/>
            <person name="Long P."/>
            <person name="Lu N."/>
            <person name="Majekodunmi A."/>
            <person name="Malik H.W."/>
            <person name="Marcellino S.C."/>
            <person name="Martinez L.A."/>
            <person name="Meher F.N."/>
            <person name="Michelin M.A."/>
            <person name="Mitchell K.G."/>
            <person name="Mullens W.J."/>
            <person name="Nwakama C."/>
            <person name="Nwosu F.T."/>
            <person name="Oboh E.C."/>
            <person name="Odujinrin O."/>
            <person name="Ogunsan O."/>
            <person name="O'Neill K."/>
            <person name="Oxlaj J.A."/>
            <person name="Patel A.K."/>
            <person name="Patel B.R."/>
            <person name="Pham Q."/>
            <person name="Porter J."/>
            <person name="Portes J."/>
            <person name="Prokopenko A."/>
            <person name="Quraishi M."/>
            <person name="Qureshi M."/>
            <person name="Rivera A."/>
            <person name="Rubalsky V."/>
            <person name="Saikali Y."/>
            <person name="Saqaf K."/>
            <person name="Saroya S.R."/>
            <person name="Seas A."/>
            <person name="Shadrick R.E."/>
            <person name="Sharda N."/>
            <person name="Sigindere M.T."/>
            <person name="Simbi V.G."/>
            <person name="Thuzar C."/>
            <person name="Tran K."/>
            <person name="Tran V.D."/>
            <person name="Trang W."/>
            <person name="Vaishnav N."/>
            <person name="Vuong K."/>
            <person name="Walker C."/>
            <person name="Wallace S.A."/>
            <person name="Warfield J.C."/>
            <person name="Wikina T."/>
            <person name="Wobbeking F.T."/>
            <person name="Worrent L.D."/>
            <person name="Yan T."/>
            <person name="Zehra A."/>
            <person name="Avazpour P."/>
            <person name="Kim F.M."/>
            <person name="Mason K."/>
            <person name="Nguyen D.A."/>
            <person name="Pettit S.M."/>
            <person name="Zhou O.J."/>
            <person name="Brissett D.L."/>
            <person name="Gualtieri C."/>
            <person name="Hufford T.M."/>
            <person name="Ko J.M."/>
            <person name="Novak J.K."/>
            <person name="Smith Z.M."/>
            <person name="Mayer-Bacon C."/>
            <person name="Erill I."/>
            <person name="Caruso S.M."/>
            <person name="Garlena R.A."/>
            <person name="Russell D.A."/>
            <person name="Pope W.H."/>
            <person name="Jacobs-Sera D."/>
            <person name="Hatfull G.F."/>
        </authorList>
    </citation>
    <scope>NUCLEOTIDE SEQUENCE [LARGE SCALE GENOMIC DNA]</scope>
</reference>
<dbReference type="GeneID" id="77927689"/>